<feature type="domain" description="Poly-beta-hydroxybutyrate polymerase N-terminal" evidence="7">
    <location>
        <begin position="155"/>
        <end position="323"/>
    </location>
</feature>
<gene>
    <name evidence="8" type="primary">phaC</name>
    <name evidence="8" type="ORF">NUTIK01_23940</name>
</gene>
<comment type="caution">
    <text evidence="8">The sequence shown here is derived from an EMBL/GenBank/DDBJ whole genome shotgun (WGS) entry which is preliminary data.</text>
</comment>
<comment type="subcellular location">
    <subcellularLocation>
        <location evidence="1">Cytoplasm</location>
    </subcellularLocation>
</comment>
<keyword evidence="2" id="KW-0963">Cytoplasm</keyword>
<evidence type="ECO:0000256" key="4">
    <source>
        <dbReference type="ARBA" id="ARBA00023315"/>
    </source>
</evidence>
<dbReference type="InterPro" id="IPR010963">
    <property type="entry name" value="PHA_synth_I"/>
</dbReference>
<dbReference type="Proteomes" id="UP001187221">
    <property type="component" value="Unassembled WGS sequence"/>
</dbReference>
<dbReference type="Gene3D" id="3.40.50.1820">
    <property type="entry name" value="alpha/beta hydrolase"/>
    <property type="match status" value="1"/>
</dbReference>
<evidence type="ECO:0000313" key="9">
    <source>
        <dbReference type="Proteomes" id="UP001187221"/>
    </source>
</evidence>
<proteinExistence type="predicted"/>
<dbReference type="NCBIfam" id="TIGR01838">
    <property type="entry name" value="PHA_synth_I"/>
    <property type="match status" value="1"/>
</dbReference>
<dbReference type="RefSeq" id="WP_411911523.1">
    <property type="nucleotide sequence ID" value="NZ_BTFW01000001.1"/>
</dbReference>
<keyword evidence="4" id="KW-0012">Acyltransferase</keyword>
<evidence type="ECO:0000256" key="2">
    <source>
        <dbReference type="ARBA" id="ARBA00022490"/>
    </source>
</evidence>
<evidence type="ECO:0000256" key="3">
    <source>
        <dbReference type="ARBA" id="ARBA00022679"/>
    </source>
</evidence>
<dbReference type="PANTHER" id="PTHR36837:SF5">
    <property type="entry name" value="POLY-3-HYDROXYBUTYRATE SYNTHASE"/>
    <property type="match status" value="1"/>
</dbReference>
<dbReference type="InterPro" id="IPR000073">
    <property type="entry name" value="AB_hydrolase_1"/>
</dbReference>
<protein>
    <submittedName>
        <fullName evidence="8">Class I poly(R)-hydroxyalkanoic acid synthase</fullName>
    </submittedName>
</protein>
<keyword evidence="3" id="KW-0808">Transferase</keyword>
<dbReference type="PANTHER" id="PTHR36837">
    <property type="entry name" value="POLY(3-HYDROXYALKANOATE) POLYMERASE SUBUNIT PHAC"/>
    <property type="match status" value="1"/>
</dbReference>
<sequence>MHEQDKTREPATDLQPREGSAITESTVIEDLFRLQSEAMQALFTPFLPTPQTKAPDPGEIPHWALSGAKLQSMWVDFLAEQSAQAEPVWARLAEGTRWQALVDDWIGAMPLARAETQAKLWDESMQLWNSVLDLYSGQDKETGPAAIAPEALPRRDRRFADPRWRGQPWFALLHQTYLLLAERLAEMAEDIAGLEPERHGQMRFLTRLITEALSPANFPMTNPMVIERTLETRGENLVRGVEHLLADLRRGQLSHTDSGAFEIGHNIATTPGKVVFETPLYQLIHYTPTTREVSTVPLLIFPPWINRFYILDLNPKKSFVRWAVDQGLSVFLVSWKSADASMANVTMDDYVRAQIEAIDFVRERLAVPSVHTIGYCVAGTTLAATLAVLARRGQADKVASSTFFTAQVDFSEAGELSHFIDDAQLRWLESLETDGYLDGRYLAATFNLLRGPDLIWNYVINNYLMGEDYPAFDLLFWNGDTTNLPARWHRAYLTDLYRDNKLVVPDALSADGTPIDLHKITTPCYIQAGREDHIAPPESVWKLTRHLAGPWKFVLAGSGHIAGVVNPPEAGKYQFWTNPAEVASLADFCAGASETKGSWWPDWRAWLESIDATHVRATGHRVPGKRSIEDAPGRYVRQR</sequence>
<accession>A0ABQ6PB61</accession>
<feature type="compositionally biased region" description="Basic and acidic residues" evidence="5">
    <location>
        <begin position="1"/>
        <end position="11"/>
    </location>
</feature>
<evidence type="ECO:0000259" key="7">
    <source>
        <dbReference type="Pfam" id="PF07167"/>
    </source>
</evidence>
<evidence type="ECO:0000256" key="5">
    <source>
        <dbReference type="SAM" id="MobiDB-lite"/>
    </source>
</evidence>
<dbReference type="Pfam" id="PF00561">
    <property type="entry name" value="Abhydrolase_1"/>
    <property type="match status" value="1"/>
</dbReference>
<dbReference type="InterPro" id="IPR051321">
    <property type="entry name" value="PHA/PHB_synthase"/>
</dbReference>
<keyword evidence="9" id="KW-1185">Reference proteome</keyword>
<reference evidence="8 9" key="1">
    <citation type="submission" date="2023-06" db="EMBL/GenBank/DDBJ databases">
        <title>Draft genome sequence of Novosphingobium sp. strain IK01.</title>
        <authorList>
            <person name="Hatamoto M."/>
            <person name="Ikarashi T."/>
            <person name="Yamaguchi T."/>
        </authorList>
    </citation>
    <scope>NUCLEOTIDE SEQUENCE [LARGE SCALE GENOMIC DNA]</scope>
    <source>
        <strain evidence="8 9">IK01</strain>
    </source>
</reference>
<dbReference type="SUPFAM" id="SSF53474">
    <property type="entry name" value="alpha/beta-Hydrolases"/>
    <property type="match status" value="1"/>
</dbReference>
<name>A0ABQ6PB61_9SPHN</name>
<feature type="domain" description="AB hydrolase-1" evidence="6">
    <location>
        <begin position="348"/>
        <end position="566"/>
    </location>
</feature>
<evidence type="ECO:0000259" key="6">
    <source>
        <dbReference type="Pfam" id="PF00561"/>
    </source>
</evidence>
<dbReference type="InterPro" id="IPR029058">
    <property type="entry name" value="AB_hydrolase_fold"/>
</dbReference>
<organism evidence="8 9">
    <name type="scientific">Novosphingobium pituita</name>
    <dbReference type="NCBI Taxonomy" id="3056842"/>
    <lineage>
        <taxon>Bacteria</taxon>
        <taxon>Pseudomonadati</taxon>
        <taxon>Pseudomonadota</taxon>
        <taxon>Alphaproteobacteria</taxon>
        <taxon>Sphingomonadales</taxon>
        <taxon>Sphingomonadaceae</taxon>
        <taxon>Novosphingobium</taxon>
    </lineage>
</organism>
<feature type="region of interest" description="Disordered" evidence="5">
    <location>
        <begin position="1"/>
        <end position="20"/>
    </location>
</feature>
<dbReference type="Pfam" id="PF07167">
    <property type="entry name" value="PhaC_N"/>
    <property type="match status" value="1"/>
</dbReference>
<evidence type="ECO:0000313" key="8">
    <source>
        <dbReference type="EMBL" id="GMM61617.1"/>
    </source>
</evidence>
<evidence type="ECO:0000256" key="1">
    <source>
        <dbReference type="ARBA" id="ARBA00004496"/>
    </source>
</evidence>
<dbReference type="InterPro" id="IPR010941">
    <property type="entry name" value="PhaC_N"/>
</dbReference>
<dbReference type="EMBL" id="BTFW01000001">
    <property type="protein sequence ID" value="GMM61617.1"/>
    <property type="molecule type" value="Genomic_DNA"/>
</dbReference>